<dbReference type="PaxDb" id="1435377-SUSAZ_00735"/>
<gene>
    <name evidence="1" type="ORF">ATY89_05555</name>
    <name evidence="2" type="ORF">ATZ20_08575</name>
</gene>
<evidence type="ECO:0000313" key="3">
    <source>
        <dbReference type="Proteomes" id="UP000060043"/>
    </source>
</evidence>
<reference evidence="3 4" key="1">
    <citation type="submission" date="2015-12" db="EMBL/GenBank/DDBJ databases">
        <title>A stable core within a dynamic pangenome in Sulfolobus acidocaldarius.</title>
        <authorList>
            <person name="Anderson R."/>
            <person name="Kouris A."/>
            <person name="Seward C."/>
            <person name="Campbell K."/>
            <person name="Whitaker R."/>
        </authorList>
    </citation>
    <scope>NUCLEOTIDE SEQUENCE [LARGE SCALE GENOMIC DNA]</scope>
    <source>
        <strain evidence="1 4">GG12-C01-09</strain>
        <strain evidence="2 3">NG05B_CO5_07</strain>
    </source>
</reference>
<name>A0A0U3GL29_9CREN</name>
<dbReference type="EMBL" id="CP013694">
    <property type="protein sequence ID" value="ALU29465.1"/>
    <property type="molecule type" value="Genomic_DNA"/>
</dbReference>
<dbReference type="OMA" id="SKRIEYN"/>
<dbReference type="AlphaFoldDB" id="A0A0U3GL29"/>
<dbReference type="GeneID" id="14550675"/>
<sequence length="130" mass="15080">MSELQNVLKKMKLKGDKESTIDFLKTVARLLPPSDDYGISLTKKGVHEYVLDRRGVVIISLSLEEYLPIFSADSKRIEYNEIPEDVIKVIKTNWKQILGQLRDYLLEYSKIDKKYLEVADQVNSVIFENI</sequence>
<evidence type="ECO:0000313" key="4">
    <source>
        <dbReference type="Proteomes" id="UP000065473"/>
    </source>
</evidence>
<organism evidence="1 4">
    <name type="scientific">Sulfolobus acidocaldarius</name>
    <dbReference type="NCBI Taxonomy" id="2285"/>
    <lineage>
        <taxon>Archaea</taxon>
        <taxon>Thermoproteota</taxon>
        <taxon>Thermoprotei</taxon>
        <taxon>Sulfolobales</taxon>
        <taxon>Sulfolobaceae</taxon>
        <taxon>Sulfolobus</taxon>
    </lineage>
</organism>
<accession>A0A0U3GL29</accession>
<dbReference type="Proteomes" id="UP000060043">
    <property type="component" value="Chromosome"/>
</dbReference>
<dbReference type="Proteomes" id="UP000065473">
    <property type="component" value="Chromosome"/>
</dbReference>
<dbReference type="RefSeq" id="WP_011277068.1">
    <property type="nucleotide sequence ID" value="NZ_BHWZ01000001.1"/>
</dbReference>
<proteinExistence type="predicted"/>
<dbReference type="EMBL" id="CP013695">
    <property type="protein sequence ID" value="ALU32193.1"/>
    <property type="molecule type" value="Genomic_DNA"/>
</dbReference>
<evidence type="ECO:0000313" key="2">
    <source>
        <dbReference type="EMBL" id="ALU32193.1"/>
    </source>
</evidence>
<evidence type="ECO:0000313" key="1">
    <source>
        <dbReference type="EMBL" id="ALU29465.1"/>
    </source>
</evidence>
<dbReference type="OrthoDB" id="34333at2157"/>
<protein>
    <submittedName>
        <fullName evidence="1">Uncharacterized protein</fullName>
    </submittedName>
</protein>
<dbReference type="STRING" id="1435377.SUSAZ_00735"/>